<organism evidence="4 5">
    <name type="scientific">Fusarium kuroshium</name>
    <dbReference type="NCBI Taxonomy" id="2010991"/>
    <lineage>
        <taxon>Eukaryota</taxon>
        <taxon>Fungi</taxon>
        <taxon>Dikarya</taxon>
        <taxon>Ascomycota</taxon>
        <taxon>Pezizomycotina</taxon>
        <taxon>Sordariomycetes</taxon>
        <taxon>Hypocreomycetidae</taxon>
        <taxon>Hypocreales</taxon>
        <taxon>Nectriaceae</taxon>
        <taxon>Fusarium</taxon>
        <taxon>Fusarium solani species complex</taxon>
    </lineage>
</organism>
<comment type="similarity">
    <text evidence="1">Belongs to the class-A beta-lactamase family.</text>
</comment>
<evidence type="ECO:0000256" key="1">
    <source>
        <dbReference type="ARBA" id="ARBA00009009"/>
    </source>
</evidence>
<evidence type="ECO:0000256" key="2">
    <source>
        <dbReference type="ARBA" id="ARBA00022801"/>
    </source>
</evidence>
<dbReference type="STRING" id="2010991.A0A3M2RQA1"/>
<comment type="caution">
    <text evidence="4">The sequence shown here is derived from an EMBL/GenBank/DDBJ whole genome shotgun (WGS) entry which is preliminary data.</text>
</comment>
<keyword evidence="2" id="KW-0378">Hydrolase</keyword>
<dbReference type="Pfam" id="PF00144">
    <property type="entry name" value="Beta-lactamase"/>
    <property type="match status" value="1"/>
</dbReference>
<evidence type="ECO:0000259" key="3">
    <source>
        <dbReference type="Pfam" id="PF00144"/>
    </source>
</evidence>
<dbReference type="GO" id="GO:0016787">
    <property type="term" value="F:hydrolase activity"/>
    <property type="evidence" value="ECO:0007669"/>
    <property type="project" value="UniProtKB-KW"/>
</dbReference>
<dbReference type="OrthoDB" id="428260at2759"/>
<gene>
    <name evidence="4" type="ORF">CDV36_012955</name>
</gene>
<dbReference type="PANTHER" id="PTHR43283">
    <property type="entry name" value="BETA-LACTAMASE-RELATED"/>
    <property type="match status" value="1"/>
</dbReference>
<dbReference type="PANTHER" id="PTHR43283:SF17">
    <property type="entry name" value="(LOVD), PUTATIVE (AFU_ORTHOLOGUE AFUA_5G00920)-RELATED"/>
    <property type="match status" value="1"/>
</dbReference>
<sequence>MPSINDILGARTALDADDIFGAVVAVADKTGRLVFSGADGRRTWNSTEPPDLDTTYWAYSFTKLLTTIAALQCVERGQIGLDDAVEDILPELKDPEVISRAGTSFALRTATKKITLRQLLTHTSGVGYDAMSPLLTQWRESRGESSMAMCGDVVKAYSMPLLFEPGESWAYGGGLDWVGQLIERINGQKLSEFMERGIFARLGMKTTTFNVMGKPDAKLKLMDMSVRTTEGKLAPMDHMYPENAEMDSGGMGIVTSVGDFICVVADLIKDEPRLLQAKTRDQMFKPQFDPCGKQAEAMMAMGFLHENLTGGEKSLGAFSFGLGGLITVIDTPNLPAGTLSWGGMPNLAWLANKELGIAACYGCQMMPPADANSASMLAEFIKEAFKYGRDSSRPLPS</sequence>
<reference evidence="4 5" key="1">
    <citation type="submission" date="2017-06" db="EMBL/GenBank/DDBJ databases">
        <title>Comparative genomic analysis of Ambrosia Fusariam Clade fungi.</title>
        <authorList>
            <person name="Stajich J.E."/>
            <person name="Carrillo J."/>
            <person name="Kijimoto T."/>
            <person name="Eskalen A."/>
            <person name="O'Donnell K."/>
            <person name="Kasson M."/>
        </authorList>
    </citation>
    <scope>NUCLEOTIDE SEQUENCE [LARGE SCALE GENOMIC DNA]</scope>
    <source>
        <strain evidence="4">UCR3666</strain>
    </source>
</reference>
<dbReference type="InterPro" id="IPR050789">
    <property type="entry name" value="Diverse_Enzym_Activities"/>
</dbReference>
<evidence type="ECO:0000313" key="4">
    <source>
        <dbReference type="EMBL" id="RMJ07437.1"/>
    </source>
</evidence>
<feature type="domain" description="Beta-lactamase-related" evidence="3">
    <location>
        <begin position="15"/>
        <end position="371"/>
    </location>
</feature>
<accession>A0A3M2RQA1</accession>
<protein>
    <recommendedName>
        <fullName evidence="3">Beta-lactamase-related domain-containing protein</fullName>
    </recommendedName>
</protein>
<dbReference type="InterPro" id="IPR012338">
    <property type="entry name" value="Beta-lactam/transpept-like"/>
</dbReference>
<keyword evidence="5" id="KW-1185">Reference proteome</keyword>
<dbReference type="EMBL" id="NKUJ01000341">
    <property type="protein sequence ID" value="RMJ07437.1"/>
    <property type="molecule type" value="Genomic_DNA"/>
</dbReference>
<dbReference type="AlphaFoldDB" id="A0A3M2RQA1"/>
<evidence type="ECO:0000313" key="5">
    <source>
        <dbReference type="Proteomes" id="UP000277212"/>
    </source>
</evidence>
<dbReference type="Proteomes" id="UP000277212">
    <property type="component" value="Unassembled WGS sequence"/>
</dbReference>
<proteinExistence type="inferred from homology"/>
<dbReference type="Gene3D" id="3.40.710.10">
    <property type="entry name" value="DD-peptidase/beta-lactamase superfamily"/>
    <property type="match status" value="1"/>
</dbReference>
<dbReference type="InterPro" id="IPR001466">
    <property type="entry name" value="Beta-lactam-related"/>
</dbReference>
<name>A0A3M2RQA1_9HYPO</name>
<dbReference type="SUPFAM" id="SSF56601">
    <property type="entry name" value="beta-lactamase/transpeptidase-like"/>
    <property type="match status" value="1"/>
</dbReference>